<dbReference type="PANTHER" id="PTHR46300">
    <property type="entry name" value="P450, PUTATIVE (EUROFUNG)-RELATED-RELATED"/>
    <property type="match status" value="1"/>
</dbReference>
<evidence type="ECO:0000256" key="1">
    <source>
        <dbReference type="ARBA" id="ARBA00010617"/>
    </source>
</evidence>
<dbReference type="PANTHER" id="PTHR46300:SF8">
    <property type="entry name" value="CYTOCHROME P450 2E1"/>
    <property type="match status" value="1"/>
</dbReference>
<dbReference type="CDD" id="cd11065">
    <property type="entry name" value="CYP64-like"/>
    <property type="match status" value="1"/>
</dbReference>
<dbReference type="GO" id="GO:0004497">
    <property type="term" value="F:monooxygenase activity"/>
    <property type="evidence" value="ECO:0007669"/>
    <property type="project" value="UniProtKB-KW"/>
</dbReference>
<dbReference type="SUPFAM" id="SSF48264">
    <property type="entry name" value="Cytochrome P450"/>
    <property type="match status" value="1"/>
</dbReference>
<protein>
    <submittedName>
        <fullName evidence="8">Cytochrome P450 monooxygenase psoD</fullName>
    </submittedName>
</protein>
<keyword evidence="2 5" id="KW-0479">Metal-binding</keyword>
<feature type="chain" id="PRO_5024943196" evidence="7">
    <location>
        <begin position="23"/>
        <end position="522"/>
    </location>
</feature>
<evidence type="ECO:0000256" key="6">
    <source>
        <dbReference type="RuleBase" id="RU000461"/>
    </source>
</evidence>
<keyword evidence="6 8" id="KW-0503">Monooxygenase</keyword>
<dbReference type="PRINTS" id="PR00385">
    <property type="entry name" value="P450"/>
</dbReference>
<dbReference type="Gene3D" id="1.10.630.10">
    <property type="entry name" value="Cytochrome P450"/>
    <property type="match status" value="1"/>
</dbReference>
<proteinExistence type="inferred from homology"/>
<dbReference type="InterPro" id="IPR050364">
    <property type="entry name" value="Cytochrome_P450_fung"/>
</dbReference>
<keyword evidence="9" id="KW-1185">Reference proteome</keyword>
<dbReference type="PROSITE" id="PS00086">
    <property type="entry name" value="CYTOCHROME_P450"/>
    <property type="match status" value="1"/>
</dbReference>
<evidence type="ECO:0000256" key="4">
    <source>
        <dbReference type="ARBA" id="ARBA00023004"/>
    </source>
</evidence>
<dbReference type="OrthoDB" id="1470350at2759"/>
<dbReference type="EMBL" id="VCHE01000148">
    <property type="protein sequence ID" value="KAB2570169.1"/>
    <property type="molecule type" value="Genomic_DNA"/>
</dbReference>
<dbReference type="InterPro" id="IPR001128">
    <property type="entry name" value="Cyt_P450"/>
</dbReference>
<keyword evidence="5 6" id="KW-0349">Heme</keyword>
<sequence>MFSLAVFSVLFVVLLAVKFTASYFNRPKGTRWLPGPKGIPFVGRVWDIPRTHSYKQFKKWSDKFGNIYQINIFGVNHVWIASDKIANDLLVKRSQIFSDRPPINNLEDSKEAPEYLPLLGYNDVWRRQRRFVHGMMSASAAQRHQDLPYLECKQYLVQLLQNPQDLEHLSETFTGRVISRLAFGHVRFASDITEHSHALLGAISPAANLTNIIPQLRLLPAWLSPWKRAEKARHERERAFFVDMREQVAQAVASGDTTPSYMRMFFENKEKSGMDDLEGAYTVGMVGLAGILTTASALMTYVLAMCLYPEWQTKVQEEIDRVCGDRMPKPSDAPDLPVLRAVIKECMRWRPVTPSSIPHESQMDFIYEDFFIPKGTHVHPSQWAITRDESVYPDPERFNPERWLLPSYPSYQEPLTKFPTIQNFTTFGYGRRICMGMDLVEQEFLVGMGGMAWAFDIAKKRDPATGRPIHIPAHDYTSLLISRPRPFQFTLKARTQEREAGIWRQYEEAVEAGHIAGIESGF</sequence>
<evidence type="ECO:0000256" key="5">
    <source>
        <dbReference type="PIRSR" id="PIRSR602401-1"/>
    </source>
</evidence>
<dbReference type="Pfam" id="PF00067">
    <property type="entry name" value="p450"/>
    <property type="match status" value="1"/>
</dbReference>
<comment type="caution">
    <text evidence="8">The sequence shown here is derived from an EMBL/GenBank/DDBJ whole genome shotgun (WGS) entry which is preliminary data.</text>
</comment>
<comment type="cofactor">
    <cofactor evidence="5">
        <name>heme</name>
        <dbReference type="ChEBI" id="CHEBI:30413"/>
    </cofactor>
</comment>
<comment type="similarity">
    <text evidence="1 6">Belongs to the cytochrome P450 family.</text>
</comment>
<organism evidence="8 9">
    <name type="scientific">Lasiodiplodia theobromae</name>
    <dbReference type="NCBI Taxonomy" id="45133"/>
    <lineage>
        <taxon>Eukaryota</taxon>
        <taxon>Fungi</taxon>
        <taxon>Dikarya</taxon>
        <taxon>Ascomycota</taxon>
        <taxon>Pezizomycotina</taxon>
        <taxon>Dothideomycetes</taxon>
        <taxon>Dothideomycetes incertae sedis</taxon>
        <taxon>Botryosphaeriales</taxon>
        <taxon>Botryosphaeriaceae</taxon>
        <taxon>Lasiodiplodia</taxon>
    </lineage>
</organism>
<dbReference type="Proteomes" id="UP000325902">
    <property type="component" value="Unassembled WGS sequence"/>
</dbReference>
<keyword evidence="7" id="KW-0732">Signal</keyword>
<evidence type="ECO:0000313" key="8">
    <source>
        <dbReference type="EMBL" id="KAB2570169.1"/>
    </source>
</evidence>
<evidence type="ECO:0000256" key="7">
    <source>
        <dbReference type="SAM" id="SignalP"/>
    </source>
</evidence>
<dbReference type="InterPro" id="IPR036396">
    <property type="entry name" value="Cyt_P450_sf"/>
</dbReference>
<dbReference type="AlphaFoldDB" id="A0A5N5CXS2"/>
<dbReference type="InterPro" id="IPR002401">
    <property type="entry name" value="Cyt_P450_E_grp-I"/>
</dbReference>
<evidence type="ECO:0000256" key="2">
    <source>
        <dbReference type="ARBA" id="ARBA00022723"/>
    </source>
</evidence>
<accession>A0A5N5CXS2</accession>
<dbReference type="GO" id="GO:0016705">
    <property type="term" value="F:oxidoreductase activity, acting on paired donors, with incorporation or reduction of molecular oxygen"/>
    <property type="evidence" value="ECO:0007669"/>
    <property type="project" value="InterPro"/>
</dbReference>
<name>A0A5N5CXS2_9PEZI</name>
<reference evidence="8 9" key="1">
    <citation type="journal article" date="2019" name="Sci. Rep.">
        <title>A multi-omics analysis of the grapevine pathogen Lasiodiplodia theobromae reveals that temperature affects the expression of virulence- and pathogenicity-related genes.</title>
        <authorList>
            <person name="Felix C."/>
            <person name="Meneses R."/>
            <person name="Goncalves M.F.M."/>
            <person name="Tilleman L."/>
            <person name="Duarte A.S."/>
            <person name="Jorrin-Novo J.V."/>
            <person name="Van de Peer Y."/>
            <person name="Deforce D."/>
            <person name="Van Nieuwerburgh F."/>
            <person name="Esteves A.C."/>
            <person name="Alves A."/>
        </authorList>
    </citation>
    <scope>NUCLEOTIDE SEQUENCE [LARGE SCALE GENOMIC DNA]</scope>
    <source>
        <strain evidence="8 9">LA-SOL3</strain>
    </source>
</reference>
<dbReference type="PRINTS" id="PR00463">
    <property type="entry name" value="EP450I"/>
</dbReference>
<keyword evidence="3 6" id="KW-0560">Oxidoreductase</keyword>
<feature type="binding site" description="axial binding residue" evidence="5">
    <location>
        <position position="434"/>
    </location>
    <ligand>
        <name>heme</name>
        <dbReference type="ChEBI" id="CHEBI:30413"/>
    </ligand>
    <ligandPart>
        <name>Fe</name>
        <dbReference type="ChEBI" id="CHEBI:18248"/>
    </ligandPart>
</feature>
<dbReference type="InterPro" id="IPR017972">
    <property type="entry name" value="Cyt_P450_CS"/>
</dbReference>
<feature type="signal peptide" evidence="7">
    <location>
        <begin position="1"/>
        <end position="22"/>
    </location>
</feature>
<evidence type="ECO:0000256" key="3">
    <source>
        <dbReference type="ARBA" id="ARBA00023002"/>
    </source>
</evidence>
<evidence type="ECO:0000313" key="9">
    <source>
        <dbReference type="Proteomes" id="UP000325902"/>
    </source>
</evidence>
<gene>
    <name evidence="8" type="primary">psoD_1</name>
    <name evidence="8" type="ORF">DBV05_g11154</name>
</gene>
<keyword evidence="4 5" id="KW-0408">Iron</keyword>
<dbReference type="GO" id="GO:0020037">
    <property type="term" value="F:heme binding"/>
    <property type="evidence" value="ECO:0007669"/>
    <property type="project" value="InterPro"/>
</dbReference>
<dbReference type="GO" id="GO:0005506">
    <property type="term" value="F:iron ion binding"/>
    <property type="evidence" value="ECO:0007669"/>
    <property type="project" value="InterPro"/>
</dbReference>